<evidence type="ECO:0000256" key="1">
    <source>
        <dbReference type="ARBA" id="ARBA00022741"/>
    </source>
</evidence>
<evidence type="ECO:0000259" key="7">
    <source>
        <dbReference type="PROSITE" id="PS51192"/>
    </source>
</evidence>
<dbReference type="Pfam" id="PF00270">
    <property type="entry name" value="DEAD"/>
    <property type="match status" value="1"/>
</dbReference>
<keyword evidence="2" id="KW-0378">Hydrolase</keyword>
<feature type="signal peptide" evidence="6">
    <location>
        <begin position="1"/>
        <end position="18"/>
    </location>
</feature>
<dbReference type="InterPro" id="IPR011545">
    <property type="entry name" value="DEAD/DEAH_box_helicase_dom"/>
</dbReference>
<feature type="region of interest" description="Disordered" evidence="5">
    <location>
        <begin position="448"/>
        <end position="477"/>
    </location>
</feature>
<gene>
    <name evidence="9" type="ORF">PCAL00307_LOCUS21625</name>
</gene>
<dbReference type="InterPro" id="IPR044742">
    <property type="entry name" value="DEAD/DEAH_RhlB"/>
</dbReference>
<evidence type="ECO:0000256" key="2">
    <source>
        <dbReference type="ARBA" id="ARBA00022801"/>
    </source>
</evidence>
<dbReference type="GO" id="GO:0004386">
    <property type="term" value="F:helicase activity"/>
    <property type="evidence" value="ECO:0007669"/>
    <property type="project" value="UniProtKB-KW"/>
</dbReference>
<dbReference type="GO" id="GO:0016787">
    <property type="term" value="F:hydrolase activity"/>
    <property type="evidence" value="ECO:0007669"/>
    <property type="project" value="UniProtKB-KW"/>
</dbReference>
<dbReference type="GO" id="GO:0003676">
    <property type="term" value="F:nucleic acid binding"/>
    <property type="evidence" value="ECO:0007669"/>
    <property type="project" value="InterPro"/>
</dbReference>
<feature type="domain" description="Helicase C-terminal" evidence="8">
    <location>
        <begin position="293"/>
        <end position="443"/>
    </location>
</feature>
<dbReference type="SUPFAM" id="SSF52540">
    <property type="entry name" value="P-loop containing nucleoside triphosphate hydrolases"/>
    <property type="match status" value="1"/>
</dbReference>
<evidence type="ECO:0000256" key="3">
    <source>
        <dbReference type="ARBA" id="ARBA00022806"/>
    </source>
</evidence>
<feature type="chain" id="PRO_5030957261" description="RNA helicase" evidence="6">
    <location>
        <begin position="19"/>
        <end position="477"/>
    </location>
</feature>
<keyword evidence="6" id="KW-0732">Signal</keyword>
<dbReference type="PROSITE" id="PS51194">
    <property type="entry name" value="HELICASE_CTER"/>
    <property type="match status" value="1"/>
</dbReference>
<dbReference type="SMART" id="SM00490">
    <property type="entry name" value="HELICc"/>
    <property type="match status" value="1"/>
</dbReference>
<proteinExistence type="predicted"/>
<evidence type="ECO:0000256" key="5">
    <source>
        <dbReference type="SAM" id="MobiDB-lite"/>
    </source>
</evidence>
<keyword evidence="4" id="KW-0067">ATP-binding</keyword>
<dbReference type="Gene3D" id="3.40.50.300">
    <property type="entry name" value="P-loop containing nucleotide triphosphate hydrolases"/>
    <property type="match status" value="2"/>
</dbReference>
<dbReference type="SMART" id="SM00487">
    <property type="entry name" value="DEXDc"/>
    <property type="match status" value="1"/>
</dbReference>
<evidence type="ECO:0000256" key="4">
    <source>
        <dbReference type="ARBA" id="ARBA00022840"/>
    </source>
</evidence>
<keyword evidence="3" id="KW-0347">Helicase</keyword>
<feature type="domain" description="Helicase ATP-binding" evidence="7">
    <location>
        <begin position="72"/>
        <end position="260"/>
    </location>
</feature>
<feature type="compositionally biased region" description="Basic residues" evidence="5">
    <location>
        <begin position="466"/>
        <end position="477"/>
    </location>
</feature>
<dbReference type="InterPro" id="IPR027417">
    <property type="entry name" value="P-loop_NTPase"/>
</dbReference>
<dbReference type="CDD" id="cd00268">
    <property type="entry name" value="DEADc"/>
    <property type="match status" value="1"/>
</dbReference>
<name>A0A7S4A7Q2_9STRA</name>
<dbReference type="EMBL" id="HBIW01025063">
    <property type="protein sequence ID" value="CAE0706175.1"/>
    <property type="molecule type" value="Transcribed_RNA"/>
</dbReference>
<dbReference type="CDD" id="cd18787">
    <property type="entry name" value="SF2_C_DEAD"/>
    <property type="match status" value="1"/>
</dbReference>
<evidence type="ECO:0000259" key="8">
    <source>
        <dbReference type="PROSITE" id="PS51194"/>
    </source>
</evidence>
<evidence type="ECO:0000256" key="6">
    <source>
        <dbReference type="SAM" id="SignalP"/>
    </source>
</evidence>
<dbReference type="PROSITE" id="PS51192">
    <property type="entry name" value="HELICASE_ATP_BIND_1"/>
    <property type="match status" value="1"/>
</dbReference>
<protein>
    <recommendedName>
        <fullName evidence="10">RNA helicase</fullName>
    </recommendedName>
</protein>
<organism evidence="9">
    <name type="scientific">Pelagomonas calceolata</name>
    <dbReference type="NCBI Taxonomy" id="35677"/>
    <lineage>
        <taxon>Eukaryota</taxon>
        <taxon>Sar</taxon>
        <taxon>Stramenopiles</taxon>
        <taxon>Ochrophyta</taxon>
        <taxon>Pelagophyceae</taxon>
        <taxon>Pelagomonadales</taxon>
        <taxon>Pelagomonadaceae</taxon>
        <taxon>Pelagomonas</taxon>
    </lineage>
</organism>
<dbReference type="AlphaFoldDB" id="A0A7S4A7Q2"/>
<evidence type="ECO:0008006" key="10">
    <source>
        <dbReference type="Google" id="ProtNLM"/>
    </source>
</evidence>
<keyword evidence="1" id="KW-0547">Nucleotide-binding</keyword>
<reference evidence="9" key="1">
    <citation type="submission" date="2021-01" db="EMBL/GenBank/DDBJ databases">
        <authorList>
            <person name="Corre E."/>
            <person name="Pelletier E."/>
            <person name="Niang G."/>
            <person name="Scheremetjew M."/>
            <person name="Finn R."/>
            <person name="Kale V."/>
            <person name="Holt S."/>
            <person name="Cochrane G."/>
            <person name="Meng A."/>
            <person name="Brown T."/>
            <person name="Cohen L."/>
        </authorList>
    </citation>
    <scope>NUCLEOTIDE SEQUENCE</scope>
    <source>
        <strain evidence="9">CCMP1756</strain>
    </source>
</reference>
<sequence length="477" mass="52316">MHPISAAAMILCLRGARALRAGVRPALQRAPRRRVALTATQDWEKLGIGDKLVEAVGAMGLSAPTDAQRDAIPGVLNGEDLLFAAETGSGKTLAYLLPTIARLKAEEFNVDKLDELRRPNRPRALVLVPTRELAAQVQAVAKELSHHAKLSVRGAFGGSDGVGKQRNTLKKRGAYDLLIATPGRFEKLWDLGDVHLSKCSVVVVDEVDTMLSQGFGAELEKVLKATTEREKPATVVTTTATLTKAVRRAFGDLSERDERWRFLPELRTVETRGLHKATDRCRLELVDVVGKDKLEELLVVLKRAPEKCLIFCNTVNSCRAAEHFLSERNACETFSYHGELNSREREASLKAFRDDDRDGALVCTDLAARGLDIPDVDHVVMFDFPRNPVDYLHRAGRTARAGKSGKVTALVAKADRVLASAIQRAVLNGEPVDALSADKKAYLKGGALHVPSKSAKGRARRDLSRARKPKPKTRRSR</sequence>
<dbReference type="Pfam" id="PF00271">
    <property type="entry name" value="Helicase_C"/>
    <property type="match status" value="1"/>
</dbReference>
<dbReference type="GO" id="GO:0005524">
    <property type="term" value="F:ATP binding"/>
    <property type="evidence" value="ECO:0007669"/>
    <property type="project" value="UniProtKB-KW"/>
</dbReference>
<dbReference type="InterPro" id="IPR001650">
    <property type="entry name" value="Helicase_C-like"/>
</dbReference>
<dbReference type="InterPro" id="IPR014001">
    <property type="entry name" value="Helicase_ATP-bd"/>
</dbReference>
<dbReference type="PANTHER" id="PTHR47960">
    <property type="entry name" value="DEAD-BOX ATP-DEPENDENT RNA HELICASE 50"/>
    <property type="match status" value="1"/>
</dbReference>
<accession>A0A7S4A7Q2</accession>
<evidence type="ECO:0000313" key="9">
    <source>
        <dbReference type="EMBL" id="CAE0706175.1"/>
    </source>
</evidence>